<dbReference type="InterPro" id="IPR023214">
    <property type="entry name" value="HAD_sf"/>
</dbReference>
<evidence type="ECO:0000256" key="1">
    <source>
        <dbReference type="SAM" id="Phobius"/>
    </source>
</evidence>
<accession>A0ABW5DX12</accession>
<organism evidence="2 3">
    <name type="scientific">Rubritalea spongiae</name>
    <dbReference type="NCBI Taxonomy" id="430797"/>
    <lineage>
        <taxon>Bacteria</taxon>
        <taxon>Pseudomonadati</taxon>
        <taxon>Verrucomicrobiota</taxon>
        <taxon>Verrucomicrobiia</taxon>
        <taxon>Verrucomicrobiales</taxon>
        <taxon>Rubritaleaceae</taxon>
        <taxon>Rubritalea</taxon>
    </lineage>
</organism>
<keyword evidence="1" id="KW-0472">Membrane</keyword>
<dbReference type="Gene3D" id="1.20.1440.100">
    <property type="entry name" value="SG protein - dephosphorylation function"/>
    <property type="match status" value="1"/>
</dbReference>
<evidence type="ECO:0000313" key="3">
    <source>
        <dbReference type="Proteomes" id="UP001597297"/>
    </source>
</evidence>
<dbReference type="Pfam" id="PF12710">
    <property type="entry name" value="HAD"/>
    <property type="match status" value="1"/>
</dbReference>
<evidence type="ECO:0000313" key="2">
    <source>
        <dbReference type="EMBL" id="MFD2274876.1"/>
    </source>
</evidence>
<feature type="transmembrane region" description="Helical" evidence="1">
    <location>
        <begin position="38"/>
        <end position="55"/>
    </location>
</feature>
<dbReference type="GO" id="GO:0016787">
    <property type="term" value="F:hydrolase activity"/>
    <property type="evidence" value="ECO:0007669"/>
    <property type="project" value="UniProtKB-KW"/>
</dbReference>
<name>A0ABW5DX12_9BACT</name>
<dbReference type="InterPro" id="IPR006385">
    <property type="entry name" value="HAD_hydro_SerB1"/>
</dbReference>
<keyword evidence="3" id="KW-1185">Reference proteome</keyword>
<dbReference type="EMBL" id="JBHUJC010000001">
    <property type="protein sequence ID" value="MFD2274876.1"/>
    <property type="molecule type" value="Genomic_DNA"/>
</dbReference>
<dbReference type="Gene3D" id="3.40.50.1000">
    <property type="entry name" value="HAD superfamily/HAD-like"/>
    <property type="match status" value="1"/>
</dbReference>
<dbReference type="Proteomes" id="UP001597297">
    <property type="component" value="Unassembled WGS sequence"/>
</dbReference>
<reference evidence="3" key="1">
    <citation type="journal article" date="2019" name="Int. J. Syst. Evol. Microbiol.">
        <title>The Global Catalogue of Microorganisms (GCM) 10K type strain sequencing project: providing services to taxonomists for standard genome sequencing and annotation.</title>
        <authorList>
            <consortium name="The Broad Institute Genomics Platform"/>
            <consortium name="The Broad Institute Genome Sequencing Center for Infectious Disease"/>
            <person name="Wu L."/>
            <person name="Ma J."/>
        </authorList>
    </citation>
    <scope>NUCLEOTIDE SEQUENCE [LARGE SCALE GENOMIC DNA]</scope>
    <source>
        <strain evidence="3">JCM 16545</strain>
    </source>
</reference>
<keyword evidence="2" id="KW-0378">Hydrolase</keyword>
<dbReference type="InterPro" id="IPR036412">
    <property type="entry name" value="HAD-like_sf"/>
</dbReference>
<gene>
    <name evidence="2" type="ORF">ACFSQZ_00195</name>
</gene>
<sequence>MNSETTGYALFDLDQTIVPWDTQLLFCNFVLKRERLRVLYLLGFIPFAPFAKWIGPGPMKRVFLNYLAGMDAQTLDGYARDFVEDLIPDGLYSEVVEIVETHKSEGRLTVLNSASPEIWVKYIAEKLGFDHFFGTQVEVGKRVALFPDIVGSNNKGGVKITRMQHLFPDCWKAGDVLPNSFGYSDSHADLPMLYLCERNVMVHPTEKLREEGLKFGWQEISPVRPTKTKFEFGVACAKQALGLY</sequence>
<dbReference type="NCBIfam" id="TIGR01488">
    <property type="entry name" value="HAD-SF-IB"/>
    <property type="match status" value="1"/>
</dbReference>
<dbReference type="SUPFAM" id="SSF56784">
    <property type="entry name" value="HAD-like"/>
    <property type="match status" value="1"/>
</dbReference>
<keyword evidence="1" id="KW-0812">Transmembrane</keyword>
<comment type="caution">
    <text evidence="2">The sequence shown here is derived from an EMBL/GenBank/DDBJ whole genome shotgun (WGS) entry which is preliminary data.</text>
</comment>
<protein>
    <submittedName>
        <fullName evidence="2">HAD family hydrolase</fullName>
    </submittedName>
</protein>
<proteinExistence type="predicted"/>
<keyword evidence="1" id="KW-1133">Transmembrane helix</keyword>
<dbReference type="NCBIfam" id="TIGR01490">
    <property type="entry name" value="HAD-SF-IB-hyp1"/>
    <property type="match status" value="1"/>
</dbReference>
<dbReference type="RefSeq" id="WP_377096455.1">
    <property type="nucleotide sequence ID" value="NZ_JBHSJM010000001.1"/>
</dbReference>